<sequence length="586" mass="63875">MSSLDPLCCPRASCSSALGPPFLRTSPQLHPKAAQRSLRLPIERATLRQPSHPSPAVRTKRTSSSRNCNGSLWRFTLVTLLSVCLLASCLPAALASQGDRSFEYKHCVESCERDSCGPDPNWDDGVAHTTHLPLILRAMGWTCPDDCRYHCTHRVTNDAFDRVNHIKSEAQQAVQALASIAASDGSQGFGGMSRAAQKQKYEELVESRLKQLSPVQKQMVQYHGKWVFIRFLGAQEPLSVIFSLLNLWVHSKGVVQLRSQLPDLFPLKVIYILHALVSCNAWIWSAVFHARDKGWTEKLDYFSAGAVILSGLFFSICRLFRIPPSHPNFTLLARVCAGALAVHILYLSIGRFDYSYNMTANVLVGLAHTLLWLAYSLRPSAFPGPNDGVSSSARSAANGRANELPPNALSGNASSPTPILSTIPPPSSSRTARIRLQLVVGLLVAATSLELLDFPPILRALDAHALWHLATVPLASMWYKWLIDDARECTSSGWWVGRGLRDPSIDVAPHVVEAMEKAKVWAVKAAATTQQGHAVGTELVARIRGFGERNLSATFGSAVGAGASPSERELEKAKEMGGRSHGGISV</sequence>
<feature type="region of interest" description="Disordered" evidence="7">
    <location>
        <begin position="405"/>
        <end position="428"/>
    </location>
</feature>
<feature type="compositionally biased region" description="Low complexity" evidence="7">
    <location>
        <begin position="414"/>
        <end position="428"/>
    </location>
</feature>
<reference evidence="9 10" key="1">
    <citation type="journal article" date="2018" name="Mol. Biol. Evol.">
        <title>Broad Genomic Sampling Reveals a Smut Pathogenic Ancestry of the Fungal Clade Ustilaginomycotina.</title>
        <authorList>
            <person name="Kijpornyongpan T."/>
            <person name="Mondo S.J."/>
            <person name="Barry K."/>
            <person name="Sandor L."/>
            <person name="Lee J."/>
            <person name="Lipzen A."/>
            <person name="Pangilinan J."/>
            <person name="LaButti K."/>
            <person name="Hainaut M."/>
            <person name="Henrissat B."/>
            <person name="Grigoriev I.V."/>
            <person name="Spatafora J.W."/>
            <person name="Aime M.C."/>
        </authorList>
    </citation>
    <scope>NUCLEOTIDE SEQUENCE [LARGE SCALE GENOMIC DNA]</scope>
    <source>
        <strain evidence="9 10">MCA 4658</strain>
    </source>
</reference>
<keyword evidence="2" id="KW-0337">GPI-anchor biosynthesis</keyword>
<accession>A0A316W8H0</accession>
<dbReference type="GO" id="GO:0005789">
    <property type="term" value="C:endoplasmic reticulum membrane"/>
    <property type="evidence" value="ECO:0007669"/>
    <property type="project" value="TreeGrafter"/>
</dbReference>
<keyword evidence="4" id="KW-0732">Signal</keyword>
<name>A0A316W8H0_9BASI</name>
<evidence type="ECO:0000256" key="3">
    <source>
        <dbReference type="ARBA" id="ARBA00022692"/>
    </source>
</evidence>
<evidence type="ECO:0000256" key="4">
    <source>
        <dbReference type="ARBA" id="ARBA00022729"/>
    </source>
</evidence>
<feature type="transmembrane region" description="Helical" evidence="8">
    <location>
        <begin position="329"/>
        <end position="349"/>
    </location>
</feature>
<keyword evidence="6 8" id="KW-0472">Membrane</keyword>
<dbReference type="InterPro" id="IPR007217">
    <property type="entry name" value="Per1-like"/>
</dbReference>
<evidence type="ECO:0000256" key="5">
    <source>
        <dbReference type="ARBA" id="ARBA00022989"/>
    </source>
</evidence>
<dbReference type="PANTHER" id="PTHR13148">
    <property type="entry name" value="PER1-RELATED"/>
    <property type="match status" value="1"/>
</dbReference>
<evidence type="ECO:0000313" key="9">
    <source>
        <dbReference type="EMBL" id="PWN45408.1"/>
    </source>
</evidence>
<dbReference type="GeneID" id="37034806"/>
<dbReference type="OrthoDB" id="419770at2759"/>
<keyword evidence="5 8" id="KW-1133">Transmembrane helix</keyword>
<dbReference type="RefSeq" id="XP_025372568.1">
    <property type="nucleotide sequence ID" value="XM_025512936.1"/>
</dbReference>
<dbReference type="STRING" id="1522189.A0A316W8H0"/>
<feature type="compositionally biased region" description="Basic and acidic residues" evidence="7">
    <location>
        <begin position="566"/>
        <end position="578"/>
    </location>
</feature>
<evidence type="ECO:0000256" key="8">
    <source>
        <dbReference type="SAM" id="Phobius"/>
    </source>
</evidence>
<dbReference type="AlphaFoldDB" id="A0A316W8H0"/>
<feature type="transmembrane region" description="Helical" evidence="8">
    <location>
        <begin position="269"/>
        <end position="289"/>
    </location>
</feature>
<gene>
    <name evidence="9" type="ORF">IE81DRAFT_320163</name>
</gene>
<dbReference type="GO" id="GO:0006506">
    <property type="term" value="P:GPI anchor biosynthetic process"/>
    <property type="evidence" value="ECO:0007669"/>
    <property type="project" value="UniProtKB-KW"/>
</dbReference>
<organism evidence="9 10">
    <name type="scientific">Ceraceosorus guamensis</name>
    <dbReference type="NCBI Taxonomy" id="1522189"/>
    <lineage>
        <taxon>Eukaryota</taxon>
        <taxon>Fungi</taxon>
        <taxon>Dikarya</taxon>
        <taxon>Basidiomycota</taxon>
        <taxon>Ustilaginomycotina</taxon>
        <taxon>Exobasidiomycetes</taxon>
        <taxon>Ceraceosorales</taxon>
        <taxon>Ceraceosoraceae</taxon>
        <taxon>Ceraceosorus</taxon>
    </lineage>
</organism>
<feature type="transmembrane region" description="Helical" evidence="8">
    <location>
        <begin position="72"/>
        <end position="95"/>
    </location>
</feature>
<feature type="transmembrane region" description="Helical" evidence="8">
    <location>
        <begin position="301"/>
        <end position="323"/>
    </location>
</feature>
<feature type="region of interest" description="Disordered" evidence="7">
    <location>
        <begin position="44"/>
        <end position="66"/>
    </location>
</feature>
<proteinExistence type="predicted"/>
<feature type="transmembrane region" description="Helical" evidence="8">
    <location>
        <begin position="227"/>
        <end position="249"/>
    </location>
</feature>
<dbReference type="Proteomes" id="UP000245783">
    <property type="component" value="Unassembled WGS sequence"/>
</dbReference>
<dbReference type="FunCoup" id="A0A316W8H0">
    <property type="interactions" value="58"/>
</dbReference>
<feature type="region of interest" description="Disordered" evidence="7">
    <location>
        <begin position="557"/>
        <end position="586"/>
    </location>
</feature>
<evidence type="ECO:0000256" key="1">
    <source>
        <dbReference type="ARBA" id="ARBA00004127"/>
    </source>
</evidence>
<dbReference type="EMBL" id="KZ819355">
    <property type="protein sequence ID" value="PWN45408.1"/>
    <property type="molecule type" value="Genomic_DNA"/>
</dbReference>
<evidence type="ECO:0000256" key="6">
    <source>
        <dbReference type="ARBA" id="ARBA00023136"/>
    </source>
</evidence>
<evidence type="ECO:0000256" key="2">
    <source>
        <dbReference type="ARBA" id="ARBA00022502"/>
    </source>
</evidence>
<feature type="transmembrane region" description="Helical" evidence="8">
    <location>
        <begin position="356"/>
        <end position="375"/>
    </location>
</feature>
<keyword evidence="10" id="KW-1185">Reference proteome</keyword>
<keyword evidence="3 8" id="KW-0812">Transmembrane</keyword>
<dbReference type="PANTHER" id="PTHR13148:SF0">
    <property type="entry name" value="POST-GPI ATTACHMENT TO PROTEINS FACTOR 3"/>
    <property type="match status" value="1"/>
</dbReference>
<comment type="subcellular location">
    <subcellularLocation>
        <location evidence="1">Endomembrane system</location>
        <topology evidence="1">Multi-pass membrane protein</topology>
    </subcellularLocation>
</comment>
<evidence type="ECO:0000313" key="10">
    <source>
        <dbReference type="Proteomes" id="UP000245783"/>
    </source>
</evidence>
<dbReference type="InParanoid" id="A0A316W8H0"/>
<protein>
    <submittedName>
        <fullName evidence="9">Per1-domain-containing protein</fullName>
    </submittedName>
</protein>
<dbReference type="GO" id="GO:0016788">
    <property type="term" value="F:hydrolase activity, acting on ester bonds"/>
    <property type="evidence" value="ECO:0007669"/>
    <property type="project" value="TreeGrafter"/>
</dbReference>
<evidence type="ECO:0000256" key="7">
    <source>
        <dbReference type="SAM" id="MobiDB-lite"/>
    </source>
</evidence>
<dbReference type="Pfam" id="PF04080">
    <property type="entry name" value="Per1"/>
    <property type="match status" value="1"/>
</dbReference>